<sequence length="120" mass="13156">MNKPHSISDPSAHPEWMMNDIERIGEALRKALPGLSVRISAPAVATGSWWLDALLHSHHVVVEWRPRTGFGVSTPSNDDYGEGADEIYAGRDEAFERVRRLLLSGGRTNDPAVLSLPNAS</sequence>
<organism evidence="1 2">
    <name type="scientific">Longimicrobium terrae</name>
    <dbReference type="NCBI Taxonomy" id="1639882"/>
    <lineage>
        <taxon>Bacteria</taxon>
        <taxon>Pseudomonadati</taxon>
        <taxon>Gemmatimonadota</taxon>
        <taxon>Longimicrobiia</taxon>
        <taxon>Longimicrobiales</taxon>
        <taxon>Longimicrobiaceae</taxon>
        <taxon>Longimicrobium</taxon>
    </lineage>
</organism>
<dbReference type="EMBL" id="JACHIA010000007">
    <property type="protein sequence ID" value="MBB6071281.1"/>
    <property type="molecule type" value="Genomic_DNA"/>
</dbReference>
<comment type="caution">
    <text evidence="1">The sequence shown here is derived from an EMBL/GenBank/DDBJ whole genome shotgun (WGS) entry which is preliminary data.</text>
</comment>
<dbReference type="RefSeq" id="WP_170034029.1">
    <property type="nucleotide sequence ID" value="NZ_JABDTL010000001.1"/>
</dbReference>
<name>A0A841GZQ2_9BACT</name>
<gene>
    <name evidence="1" type="ORF">HNQ61_002905</name>
</gene>
<evidence type="ECO:0000313" key="1">
    <source>
        <dbReference type="EMBL" id="MBB6071281.1"/>
    </source>
</evidence>
<dbReference type="AlphaFoldDB" id="A0A841GZQ2"/>
<proteinExistence type="predicted"/>
<accession>A0A841GZQ2</accession>
<reference evidence="1 2" key="1">
    <citation type="submission" date="2020-08" db="EMBL/GenBank/DDBJ databases">
        <title>Genomic Encyclopedia of Type Strains, Phase IV (KMG-IV): sequencing the most valuable type-strain genomes for metagenomic binning, comparative biology and taxonomic classification.</title>
        <authorList>
            <person name="Goeker M."/>
        </authorList>
    </citation>
    <scope>NUCLEOTIDE SEQUENCE [LARGE SCALE GENOMIC DNA]</scope>
    <source>
        <strain evidence="1 2">DSM 29007</strain>
    </source>
</reference>
<protein>
    <submittedName>
        <fullName evidence="1">Uncharacterized protein</fullName>
    </submittedName>
</protein>
<evidence type="ECO:0000313" key="2">
    <source>
        <dbReference type="Proteomes" id="UP000582837"/>
    </source>
</evidence>
<dbReference type="Proteomes" id="UP000582837">
    <property type="component" value="Unassembled WGS sequence"/>
</dbReference>
<keyword evidence="2" id="KW-1185">Reference proteome</keyword>